<protein>
    <submittedName>
        <fullName evidence="2">Uncharacterized protein</fullName>
    </submittedName>
</protein>
<comment type="caution">
    <text evidence="2">The sequence shown here is derived from an EMBL/GenBank/DDBJ whole genome shotgun (WGS) entry which is preliminary data.</text>
</comment>
<keyword evidence="3" id="KW-1185">Reference proteome</keyword>
<reference evidence="2 3" key="1">
    <citation type="submission" date="2020-09" db="EMBL/GenBank/DDBJ databases">
        <title>De no assembly of potato wild relative species, Solanum commersonii.</title>
        <authorList>
            <person name="Cho K."/>
        </authorList>
    </citation>
    <scope>NUCLEOTIDE SEQUENCE [LARGE SCALE GENOMIC DNA]</scope>
    <source>
        <strain evidence="2">LZ3.2</strain>
        <tissue evidence="2">Leaf</tissue>
    </source>
</reference>
<proteinExistence type="predicted"/>
<dbReference type="Proteomes" id="UP000824120">
    <property type="component" value="Chromosome 3"/>
</dbReference>
<accession>A0A9J5ZQY5</accession>
<name>A0A9J5ZQY5_SOLCO</name>
<dbReference type="OrthoDB" id="10437116at2759"/>
<gene>
    <name evidence="2" type="ORF">H5410_014298</name>
</gene>
<dbReference type="AlphaFoldDB" id="A0A9J5ZQY5"/>
<evidence type="ECO:0000256" key="1">
    <source>
        <dbReference type="SAM" id="MobiDB-lite"/>
    </source>
</evidence>
<sequence>MKPDMDSLADLVEIQSWTHLFMTKSPILHEDYHSLCKGGFVVRSKVEQVWNPKQQQNDQVITTNKFEALGDTESIPKKGENKNMEELPTKEDITREKMGQKETPVANNEKTKTPVISKSKNSHEDAYSGVKDSSNRDIRALSSASSSMQLLENKGEINQRSDERKKDDDEGPHTGQEEGHSQIGESDTHNLVHEILKAPVIHKLTKQEKTKKKDTKEDE</sequence>
<feature type="compositionally biased region" description="Basic and acidic residues" evidence="1">
    <location>
        <begin position="74"/>
        <end position="100"/>
    </location>
</feature>
<organism evidence="2 3">
    <name type="scientific">Solanum commersonii</name>
    <name type="common">Commerson's wild potato</name>
    <name type="synonym">Commerson's nightshade</name>
    <dbReference type="NCBI Taxonomy" id="4109"/>
    <lineage>
        <taxon>Eukaryota</taxon>
        <taxon>Viridiplantae</taxon>
        <taxon>Streptophyta</taxon>
        <taxon>Embryophyta</taxon>
        <taxon>Tracheophyta</taxon>
        <taxon>Spermatophyta</taxon>
        <taxon>Magnoliopsida</taxon>
        <taxon>eudicotyledons</taxon>
        <taxon>Gunneridae</taxon>
        <taxon>Pentapetalae</taxon>
        <taxon>asterids</taxon>
        <taxon>lamiids</taxon>
        <taxon>Solanales</taxon>
        <taxon>Solanaceae</taxon>
        <taxon>Solanoideae</taxon>
        <taxon>Solaneae</taxon>
        <taxon>Solanum</taxon>
    </lineage>
</organism>
<feature type="compositionally biased region" description="Basic and acidic residues" evidence="1">
    <location>
        <begin position="153"/>
        <end position="196"/>
    </location>
</feature>
<feature type="region of interest" description="Disordered" evidence="1">
    <location>
        <begin position="73"/>
        <end position="219"/>
    </location>
</feature>
<evidence type="ECO:0000313" key="3">
    <source>
        <dbReference type="Proteomes" id="UP000824120"/>
    </source>
</evidence>
<evidence type="ECO:0000313" key="2">
    <source>
        <dbReference type="EMBL" id="KAG5614474.1"/>
    </source>
</evidence>
<dbReference type="EMBL" id="JACXVP010000003">
    <property type="protein sequence ID" value="KAG5614474.1"/>
    <property type="molecule type" value="Genomic_DNA"/>
</dbReference>